<gene>
    <name evidence="1" type="ORF">EVAR_71078_1</name>
</gene>
<dbReference type="Proteomes" id="UP000299102">
    <property type="component" value="Unassembled WGS sequence"/>
</dbReference>
<accession>A0A4C2A9K4</accession>
<dbReference type="AlphaFoldDB" id="A0A4C2A9K4"/>
<sequence>MEARAPYIRETSRLDIEDLTKLKRLISNRCRYKQKYKCIAYLHGRLGPATPAVGRSYVTCSGRAAARPHLMCSIAEFSPFARSRYAGSPRNLPELRDRISRCREM</sequence>
<evidence type="ECO:0000313" key="1">
    <source>
        <dbReference type="EMBL" id="GBP95884.1"/>
    </source>
</evidence>
<keyword evidence="2" id="KW-1185">Reference proteome</keyword>
<organism evidence="1 2">
    <name type="scientific">Eumeta variegata</name>
    <name type="common">Bagworm moth</name>
    <name type="synonym">Eumeta japonica</name>
    <dbReference type="NCBI Taxonomy" id="151549"/>
    <lineage>
        <taxon>Eukaryota</taxon>
        <taxon>Metazoa</taxon>
        <taxon>Ecdysozoa</taxon>
        <taxon>Arthropoda</taxon>
        <taxon>Hexapoda</taxon>
        <taxon>Insecta</taxon>
        <taxon>Pterygota</taxon>
        <taxon>Neoptera</taxon>
        <taxon>Endopterygota</taxon>
        <taxon>Lepidoptera</taxon>
        <taxon>Glossata</taxon>
        <taxon>Ditrysia</taxon>
        <taxon>Tineoidea</taxon>
        <taxon>Psychidae</taxon>
        <taxon>Oiketicinae</taxon>
        <taxon>Eumeta</taxon>
    </lineage>
</organism>
<protein>
    <submittedName>
        <fullName evidence="1">Uncharacterized protein</fullName>
    </submittedName>
</protein>
<dbReference type="EMBL" id="BGZK01002696">
    <property type="protein sequence ID" value="GBP95884.1"/>
    <property type="molecule type" value="Genomic_DNA"/>
</dbReference>
<comment type="caution">
    <text evidence="1">The sequence shown here is derived from an EMBL/GenBank/DDBJ whole genome shotgun (WGS) entry which is preliminary data.</text>
</comment>
<proteinExistence type="predicted"/>
<reference evidence="1 2" key="1">
    <citation type="journal article" date="2019" name="Commun. Biol.">
        <title>The bagworm genome reveals a unique fibroin gene that provides high tensile strength.</title>
        <authorList>
            <person name="Kono N."/>
            <person name="Nakamura H."/>
            <person name="Ohtoshi R."/>
            <person name="Tomita M."/>
            <person name="Numata K."/>
            <person name="Arakawa K."/>
        </authorList>
    </citation>
    <scope>NUCLEOTIDE SEQUENCE [LARGE SCALE GENOMIC DNA]</scope>
</reference>
<name>A0A4C2A9K4_EUMVA</name>
<evidence type="ECO:0000313" key="2">
    <source>
        <dbReference type="Proteomes" id="UP000299102"/>
    </source>
</evidence>